<name>A0A4D9DWL6_9SAUR</name>
<keyword evidence="1" id="KW-0175">Coiled coil</keyword>
<dbReference type="InterPro" id="IPR037221">
    <property type="entry name" value="H-type_lectin_dom_sf"/>
</dbReference>
<feature type="coiled-coil region" evidence="1">
    <location>
        <begin position="172"/>
        <end position="249"/>
    </location>
</feature>
<keyword evidence="3" id="KW-0812">Transmembrane</keyword>
<feature type="compositionally biased region" description="Basic residues" evidence="2">
    <location>
        <begin position="1"/>
        <end position="10"/>
    </location>
</feature>
<evidence type="ECO:0000256" key="3">
    <source>
        <dbReference type="SAM" id="Phobius"/>
    </source>
</evidence>
<dbReference type="EMBL" id="QXTE01000258">
    <property type="protein sequence ID" value="TFK00738.1"/>
    <property type="molecule type" value="Genomic_DNA"/>
</dbReference>
<gene>
    <name evidence="5" type="ORF">DR999_PMT17104</name>
</gene>
<accession>A0A4D9DWL6</accession>
<organism evidence="5 6">
    <name type="scientific">Platysternon megacephalum</name>
    <name type="common">big-headed turtle</name>
    <dbReference type="NCBI Taxonomy" id="55544"/>
    <lineage>
        <taxon>Eukaryota</taxon>
        <taxon>Metazoa</taxon>
        <taxon>Chordata</taxon>
        <taxon>Craniata</taxon>
        <taxon>Vertebrata</taxon>
        <taxon>Euteleostomi</taxon>
        <taxon>Archelosauria</taxon>
        <taxon>Testudinata</taxon>
        <taxon>Testudines</taxon>
        <taxon>Cryptodira</taxon>
        <taxon>Durocryptodira</taxon>
        <taxon>Testudinoidea</taxon>
        <taxon>Platysternidae</taxon>
        <taxon>Platysternon</taxon>
    </lineage>
</organism>
<dbReference type="GO" id="GO:0007155">
    <property type="term" value="P:cell adhesion"/>
    <property type="evidence" value="ECO:0007669"/>
    <property type="project" value="InterPro"/>
</dbReference>
<reference evidence="5 6" key="1">
    <citation type="submission" date="2019-04" db="EMBL/GenBank/DDBJ databases">
        <title>Draft genome of the big-headed turtle Platysternon megacephalum.</title>
        <authorList>
            <person name="Gong S."/>
        </authorList>
    </citation>
    <scope>NUCLEOTIDE SEQUENCE [LARGE SCALE GENOMIC DNA]</scope>
    <source>
        <strain evidence="5">DO16091913</strain>
        <tissue evidence="5">Muscle</tissue>
    </source>
</reference>
<proteinExistence type="predicted"/>
<evidence type="ECO:0000256" key="2">
    <source>
        <dbReference type="SAM" id="MobiDB-lite"/>
    </source>
</evidence>
<feature type="domain" description="H-type lectin" evidence="4">
    <location>
        <begin position="424"/>
        <end position="484"/>
    </location>
</feature>
<dbReference type="STRING" id="55544.A0A4D9DWL6"/>
<reference evidence="5 6" key="2">
    <citation type="submission" date="2019-04" db="EMBL/GenBank/DDBJ databases">
        <title>The genome sequence of big-headed turtle.</title>
        <authorList>
            <person name="Gong S."/>
        </authorList>
    </citation>
    <scope>NUCLEOTIDE SEQUENCE [LARGE SCALE GENOMIC DNA]</scope>
    <source>
        <strain evidence="5">DO16091913</strain>
        <tissue evidence="5">Muscle</tissue>
    </source>
</reference>
<dbReference type="InterPro" id="IPR019019">
    <property type="entry name" value="H-type_lectin_domain"/>
</dbReference>
<dbReference type="Gene3D" id="2.60.40.2080">
    <property type="match status" value="1"/>
</dbReference>
<evidence type="ECO:0000259" key="4">
    <source>
        <dbReference type="Pfam" id="PF09458"/>
    </source>
</evidence>
<feature type="region of interest" description="Disordered" evidence="2">
    <location>
        <begin position="1"/>
        <end position="33"/>
    </location>
</feature>
<evidence type="ECO:0000313" key="6">
    <source>
        <dbReference type="Proteomes" id="UP000297703"/>
    </source>
</evidence>
<keyword evidence="3" id="KW-0472">Membrane</keyword>
<feature type="coiled-coil region" evidence="1">
    <location>
        <begin position="74"/>
        <end position="115"/>
    </location>
</feature>
<dbReference type="SUPFAM" id="SSF57997">
    <property type="entry name" value="Tropomyosin"/>
    <property type="match status" value="1"/>
</dbReference>
<dbReference type="Proteomes" id="UP000297703">
    <property type="component" value="Unassembled WGS sequence"/>
</dbReference>
<dbReference type="SUPFAM" id="SSF141086">
    <property type="entry name" value="Agglutinin HPA-like"/>
    <property type="match status" value="1"/>
</dbReference>
<feature type="transmembrane region" description="Helical" evidence="3">
    <location>
        <begin position="46"/>
        <end position="68"/>
    </location>
</feature>
<dbReference type="OrthoDB" id="9945700at2759"/>
<protein>
    <submittedName>
        <fullName evidence="5">Myosin-11-like</fullName>
    </submittedName>
</protein>
<keyword evidence="3" id="KW-1133">Transmembrane helix</keyword>
<evidence type="ECO:0000256" key="1">
    <source>
        <dbReference type="SAM" id="Coils"/>
    </source>
</evidence>
<feature type="coiled-coil region" evidence="1">
    <location>
        <begin position="306"/>
        <end position="358"/>
    </location>
</feature>
<dbReference type="Pfam" id="PF09458">
    <property type="entry name" value="H_lectin"/>
    <property type="match status" value="1"/>
</dbReference>
<evidence type="ECO:0000313" key="5">
    <source>
        <dbReference type="EMBL" id="TFK00738.1"/>
    </source>
</evidence>
<comment type="caution">
    <text evidence="5">The sequence shown here is derived from an EMBL/GenBank/DDBJ whole genome shotgun (WGS) entry which is preliminary data.</text>
</comment>
<dbReference type="GO" id="GO:0030246">
    <property type="term" value="F:carbohydrate binding"/>
    <property type="evidence" value="ECO:0007669"/>
    <property type="project" value="InterPro"/>
</dbReference>
<dbReference type="AlphaFoldDB" id="A0A4D9DWL6"/>
<sequence length="487" mass="52908">MTAKQRKAGRGRTENNAGALVAPGRTEERAAGGPRHREAWAWRCRAVLGLLLLGVAAAGVAVLGWLLVHQLETLEQLGETVEKLRGRLEELEVLKEQVQRTREQLSNTAELERRLSDLELAQMLSRQKLERASAAAERIVASDPIGKLAAFQAEVKQAISKLRGELPSGTKLAELQSQLEQLRTTELEMLRQEVAGLLSSGSRLEQSVASLTGSLTSAQRSLEEKAQSLQAMQQEAEHAKVAGERLENNIGSLSARTFVLEGSLNRTTLLARALQLQLEQNSKALAGLQEVAANQSGSDSSEPRPLENLRVQIQQLQMERSATQERVNEALHSIADQRRELQGRISELETAIHALQGHVTQVELGMVNLNTQLSGAVEQQLQGLKLGMANLESSLGTSLQQCLSGEVQTRCETEDGCGWPRVREISFPHRVPTQPAIMLGLVGLSARGSVGISVRAVDVTDSGFKIHIASVGNQSLTSARVSWMLCA</sequence>
<keyword evidence="6" id="KW-1185">Reference proteome</keyword>